<evidence type="ECO:0000313" key="7">
    <source>
        <dbReference type="EMBL" id="MFC7299884.1"/>
    </source>
</evidence>
<dbReference type="InterPro" id="IPR024032">
    <property type="entry name" value="rSAM_paired_HxsC"/>
</dbReference>
<accession>A0ABW2J8P2</accession>
<evidence type="ECO:0000256" key="1">
    <source>
        <dbReference type="ARBA" id="ARBA00001966"/>
    </source>
</evidence>
<proteinExistence type="predicted"/>
<dbReference type="PANTHER" id="PTHR11228:SF7">
    <property type="entry name" value="PQQA PEPTIDE CYCLASE"/>
    <property type="match status" value="1"/>
</dbReference>
<dbReference type="RefSeq" id="WP_041296408.1">
    <property type="nucleotide sequence ID" value="NZ_JBHTCC010000004.1"/>
</dbReference>
<sequence>MRRIAARIDEVVESQVHRVIAIDQISDSWTPDIRYLVLVNEKSEIEEVVKLRSAGLTNIGWIESADIEIDDVVVPQAKKSVAIVLYRANDLHHSLLMTNQCNSYCLMCSQPPTKQNDSWLVREAIDVIRHIRISPVVLGLSGGEPLLLGSALRTVIDEIHRNHPNTKIEVLTNGRLFSDRVIAKAVLDELGNYVSWLVPLYGHADFIHDFVVQSPGAFDETIAGLLVLQEHKQPVQLRIVLIEPVLQILDELSSFIGRNLAFIREVALMACEPIGFALANREHCEVDLNDWEAQLVAAAKIFRRAKIPYLFMNAPLCSLPKILWADSHKSISDWKNVYTEECEKCSVKESCSGLFSWHETGWKPAKVKAIEETIA</sequence>
<keyword evidence="2" id="KW-0949">S-adenosyl-L-methionine</keyword>
<evidence type="ECO:0000256" key="3">
    <source>
        <dbReference type="ARBA" id="ARBA00022723"/>
    </source>
</evidence>
<dbReference type="SUPFAM" id="SSF102114">
    <property type="entry name" value="Radical SAM enzymes"/>
    <property type="match status" value="1"/>
</dbReference>
<gene>
    <name evidence="7" type="primary">hxsC</name>
    <name evidence="7" type="ORF">ACFQO0_15705</name>
</gene>
<keyword evidence="5" id="KW-0411">Iron-sulfur</keyword>
<evidence type="ECO:0000259" key="6">
    <source>
        <dbReference type="Pfam" id="PF04055"/>
    </source>
</evidence>
<keyword evidence="3" id="KW-0479">Metal-binding</keyword>
<feature type="domain" description="Radical SAM core" evidence="6">
    <location>
        <begin position="97"/>
        <end position="242"/>
    </location>
</feature>
<comment type="cofactor">
    <cofactor evidence="1">
        <name>[4Fe-4S] cluster</name>
        <dbReference type="ChEBI" id="CHEBI:49883"/>
    </cofactor>
</comment>
<evidence type="ECO:0000313" key="8">
    <source>
        <dbReference type="Proteomes" id="UP001596379"/>
    </source>
</evidence>
<evidence type="ECO:0000256" key="4">
    <source>
        <dbReference type="ARBA" id="ARBA00023004"/>
    </source>
</evidence>
<dbReference type="SFLD" id="SFLDS00029">
    <property type="entry name" value="Radical_SAM"/>
    <property type="match status" value="1"/>
</dbReference>
<dbReference type="NCBIfam" id="TIGR03977">
    <property type="entry name" value="rSAM_pair_HxsC"/>
    <property type="match status" value="1"/>
</dbReference>
<dbReference type="InterPro" id="IPR050377">
    <property type="entry name" value="Radical_SAM_PqqE_MftC-like"/>
</dbReference>
<dbReference type="Proteomes" id="UP001596379">
    <property type="component" value="Unassembled WGS sequence"/>
</dbReference>
<evidence type="ECO:0000256" key="2">
    <source>
        <dbReference type="ARBA" id="ARBA00022691"/>
    </source>
</evidence>
<reference evidence="8" key="1">
    <citation type="journal article" date="2019" name="Int. J. Syst. Evol. Microbiol.">
        <title>The Global Catalogue of Microorganisms (GCM) 10K type strain sequencing project: providing services to taxonomists for standard genome sequencing and annotation.</title>
        <authorList>
            <consortium name="The Broad Institute Genomics Platform"/>
            <consortium name="The Broad Institute Genome Sequencing Center for Infectious Disease"/>
            <person name="Wu L."/>
            <person name="Ma J."/>
        </authorList>
    </citation>
    <scope>NUCLEOTIDE SEQUENCE [LARGE SCALE GENOMIC DNA]</scope>
    <source>
        <strain evidence="8">CCUG 36956</strain>
    </source>
</reference>
<dbReference type="SFLD" id="SFLDG01103">
    <property type="entry name" value="Uncharacterised_Radical_SAM_Su"/>
    <property type="match status" value="1"/>
</dbReference>
<organism evidence="7 8">
    <name type="scientific">Herminiimonas aquatilis</name>
    <dbReference type="NCBI Taxonomy" id="345342"/>
    <lineage>
        <taxon>Bacteria</taxon>
        <taxon>Pseudomonadati</taxon>
        <taxon>Pseudomonadota</taxon>
        <taxon>Betaproteobacteria</taxon>
        <taxon>Burkholderiales</taxon>
        <taxon>Oxalobacteraceae</taxon>
        <taxon>Herminiimonas</taxon>
    </lineage>
</organism>
<comment type="caution">
    <text evidence="7">The sequence shown here is derived from an EMBL/GenBank/DDBJ whole genome shotgun (WGS) entry which is preliminary data.</text>
</comment>
<evidence type="ECO:0000256" key="5">
    <source>
        <dbReference type="ARBA" id="ARBA00023014"/>
    </source>
</evidence>
<dbReference type="PANTHER" id="PTHR11228">
    <property type="entry name" value="RADICAL SAM DOMAIN PROTEIN"/>
    <property type="match status" value="1"/>
</dbReference>
<dbReference type="InterPro" id="IPR013785">
    <property type="entry name" value="Aldolase_TIM"/>
</dbReference>
<protein>
    <submittedName>
        <fullName evidence="7">His-Xaa-Ser system radical SAM maturase HxsC</fullName>
    </submittedName>
</protein>
<dbReference type="InterPro" id="IPR007197">
    <property type="entry name" value="rSAM"/>
</dbReference>
<keyword evidence="8" id="KW-1185">Reference proteome</keyword>
<dbReference type="EMBL" id="JBHTCC010000004">
    <property type="protein sequence ID" value="MFC7299884.1"/>
    <property type="molecule type" value="Genomic_DNA"/>
</dbReference>
<keyword evidence="4" id="KW-0408">Iron</keyword>
<dbReference type="CDD" id="cd01335">
    <property type="entry name" value="Radical_SAM"/>
    <property type="match status" value="1"/>
</dbReference>
<dbReference type="Pfam" id="PF04055">
    <property type="entry name" value="Radical_SAM"/>
    <property type="match status" value="1"/>
</dbReference>
<dbReference type="InterPro" id="IPR058240">
    <property type="entry name" value="rSAM_sf"/>
</dbReference>
<name>A0ABW2J8P2_9BURK</name>
<dbReference type="Gene3D" id="3.20.20.70">
    <property type="entry name" value="Aldolase class I"/>
    <property type="match status" value="1"/>
</dbReference>